<gene>
    <name evidence="5" type="ORF">OAUR00152_LOCUS36833</name>
</gene>
<keyword evidence="3" id="KW-0812">Transmembrane</keyword>
<evidence type="ECO:0000256" key="3">
    <source>
        <dbReference type="SAM" id="Phobius"/>
    </source>
</evidence>
<feature type="transmembrane region" description="Helical" evidence="3">
    <location>
        <begin position="142"/>
        <end position="165"/>
    </location>
</feature>
<proteinExistence type="inferred from homology"/>
<evidence type="ECO:0000256" key="1">
    <source>
        <dbReference type="ARBA" id="ARBA00044953"/>
    </source>
</evidence>
<keyword evidence="3" id="KW-1133">Transmembrane helix</keyword>
<dbReference type="PANTHER" id="PTHR21184:SF6">
    <property type="entry name" value="CONSERVED PLASMA MEMBRANE PROTEIN"/>
    <property type="match status" value="1"/>
</dbReference>
<evidence type="ECO:0000256" key="2">
    <source>
        <dbReference type="SAM" id="MobiDB-lite"/>
    </source>
</evidence>
<feature type="compositionally biased region" description="Basic and acidic residues" evidence="2">
    <location>
        <begin position="366"/>
        <end position="379"/>
    </location>
</feature>
<reference evidence="5" key="1">
    <citation type="submission" date="2021-01" db="EMBL/GenBank/DDBJ databases">
        <authorList>
            <person name="Corre E."/>
            <person name="Pelletier E."/>
            <person name="Niang G."/>
            <person name="Scheremetjew M."/>
            <person name="Finn R."/>
            <person name="Kale V."/>
            <person name="Holt S."/>
            <person name="Cochrane G."/>
            <person name="Meng A."/>
            <person name="Brown T."/>
            <person name="Cohen L."/>
        </authorList>
    </citation>
    <scope>NUCLEOTIDE SEQUENCE</scope>
    <source>
        <strain evidence="5">Isolate 1302-5</strain>
    </source>
</reference>
<dbReference type="PANTHER" id="PTHR21184">
    <property type="entry name" value="MENORIN (DENDRITIC BRANCHING PROTEIN)"/>
    <property type="match status" value="1"/>
</dbReference>
<name>A0A7S4JZW1_9STRA</name>
<dbReference type="InterPro" id="IPR019356">
    <property type="entry name" value="Menorin_dom"/>
</dbReference>
<feature type="region of interest" description="Disordered" evidence="2">
    <location>
        <begin position="99"/>
        <end position="133"/>
    </location>
</feature>
<sequence length="602" mass="66011">MVTPAAEIIKSEAGAFDSPSRRERRSLPSSPRSPDPKQTPRAARRSLHQLHRHDRHENDEFPADSTSLIEGPPEFHSPKQQPKAARRSLHRLHRYDSYEEDDFPADEESQLEAFIDGPPPKEDDAGSPDRKSQRRRLFRHRIILGLVGLVAIIGLFAACAVIVLGHPCHHDHSGMAVGADAIRPNSHAARATDPRRSILGDVYHLPLANRQSWAHSACSREDVTRALSDDAVTALEADVLMGRVVGSSVEGGGGDPRENATAPEEFSEAEAIMAHPPASTGDLSVRDFLEMVSYPVHVDDGSDNPEQSHSAVQRRALRKHIKLDFKTIHAVKPALDAIEELGILMGGRGGHHKGIYVSAQRSTHSKNRESSNAHVRKLEEPFSIGAKSESFSDQSNSQKNGGGKTLFLNADILEGPGTRWGPRNTWLNGDDFLDVCLGHPALRRQEPQTTQDDAVYQQDGYAFSLGFVTDNTAVEGFSDSDVAAMTELVAAHNLTGVVLAVNAQILAKNPAPFDIFFDTVPSSQILAWTGKFLLPISPRKVKNIKSHFREKGTLHRVGFDSEVAGSFFMGHVYDALYSVSSNLLSLLKGLISWYYMVNGKVC</sequence>
<accession>A0A7S4JZW1</accession>
<dbReference type="AlphaFoldDB" id="A0A7S4JZW1"/>
<keyword evidence="3" id="KW-0472">Membrane</keyword>
<feature type="compositionally biased region" description="Basic residues" evidence="2">
    <location>
        <begin position="42"/>
        <end position="54"/>
    </location>
</feature>
<feature type="compositionally biased region" description="Acidic residues" evidence="2">
    <location>
        <begin position="99"/>
        <end position="110"/>
    </location>
</feature>
<comment type="similarity">
    <text evidence="1">Belongs to the menorin family.</text>
</comment>
<feature type="domain" description="Menorin-like" evidence="4">
    <location>
        <begin position="269"/>
        <end position="340"/>
    </location>
</feature>
<feature type="region of interest" description="Disordered" evidence="2">
    <location>
        <begin position="360"/>
        <end position="379"/>
    </location>
</feature>
<dbReference type="GO" id="GO:0005615">
    <property type="term" value="C:extracellular space"/>
    <property type="evidence" value="ECO:0007669"/>
    <property type="project" value="TreeGrafter"/>
</dbReference>
<protein>
    <recommendedName>
        <fullName evidence="4">Menorin-like domain-containing protein</fullName>
    </recommendedName>
</protein>
<evidence type="ECO:0000259" key="4">
    <source>
        <dbReference type="Pfam" id="PF10223"/>
    </source>
</evidence>
<dbReference type="Pfam" id="PF10223">
    <property type="entry name" value="Menorin_N"/>
    <property type="match status" value="1"/>
</dbReference>
<dbReference type="EMBL" id="HBKQ01053475">
    <property type="protein sequence ID" value="CAE2279543.1"/>
    <property type="molecule type" value="Transcribed_RNA"/>
</dbReference>
<feature type="compositionally biased region" description="Basic and acidic residues" evidence="2">
    <location>
        <begin position="119"/>
        <end position="131"/>
    </location>
</feature>
<organism evidence="5">
    <name type="scientific">Odontella aurita</name>
    <dbReference type="NCBI Taxonomy" id="265563"/>
    <lineage>
        <taxon>Eukaryota</taxon>
        <taxon>Sar</taxon>
        <taxon>Stramenopiles</taxon>
        <taxon>Ochrophyta</taxon>
        <taxon>Bacillariophyta</taxon>
        <taxon>Mediophyceae</taxon>
        <taxon>Biddulphiophycidae</taxon>
        <taxon>Eupodiscales</taxon>
        <taxon>Odontellaceae</taxon>
        <taxon>Odontella</taxon>
    </lineage>
</organism>
<evidence type="ECO:0000313" key="5">
    <source>
        <dbReference type="EMBL" id="CAE2279543.1"/>
    </source>
</evidence>
<feature type="region of interest" description="Disordered" evidence="2">
    <location>
        <begin position="1"/>
        <end position="87"/>
    </location>
</feature>